<gene>
    <name evidence="2" type="ORF">ACFQJ9_07705</name>
</gene>
<dbReference type="RefSeq" id="WP_279529237.1">
    <property type="nucleotide sequence ID" value="NZ_CP122312.1"/>
</dbReference>
<sequence length="55" mass="6399">MSAIRTPNERSCTRCGRHEEWNEEEGTWTVVDEEVGDVYCIHAWDITGQFTPVEQ</sequence>
<evidence type="ECO:0000313" key="3">
    <source>
        <dbReference type="Proteomes" id="UP001596447"/>
    </source>
</evidence>
<comment type="caution">
    <text evidence="2">The sequence shown here is derived from an EMBL/GenBank/DDBJ whole genome shotgun (WGS) entry which is preliminary data.</text>
</comment>
<name>A0ABD5Z2U1_9EURY</name>
<dbReference type="InterPro" id="IPR046782">
    <property type="entry name" value="HEWD"/>
</dbReference>
<dbReference type="Pfam" id="PF20576">
    <property type="entry name" value="HEWD"/>
    <property type="match status" value="1"/>
</dbReference>
<proteinExistence type="predicted"/>
<feature type="domain" description="HEWD" evidence="1">
    <location>
        <begin position="3"/>
        <end position="55"/>
    </location>
</feature>
<organism evidence="2 3">
    <name type="scientific">Halospeciosus flavus</name>
    <dbReference type="NCBI Taxonomy" id="3032283"/>
    <lineage>
        <taxon>Archaea</taxon>
        <taxon>Methanobacteriati</taxon>
        <taxon>Methanobacteriota</taxon>
        <taxon>Stenosarchaea group</taxon>
        <taxon>Halobacteria</taxon>
        <taxon>Halobacteriales</taxon>
        <taxon>Halobacteriaceae</taxon>
        <taxon>Halospeciosus</taxon>
    </lineage>
</organism>
<accession>A0ABD5Z2U1</accession>
<dbReference type="AlphaFoldDB" id="A0ABD5Z2U1"/>
<dbReference type="Proteomes" id="UP001596447">
    <property type="component" value="Unassembled WGS sequence"/>
</dbReference>
<protein>
    <submittedName>
        <fullName evidence="2">HEWD family protein</fullName>
    </submittedName>
</protein>
<evidence type="ECO:0000259" key="1">
    <source>
        <dbReference type="Pfam" id="PF20576"/>
    </source>
</evidence>
<evidence type="ECO:0000313" key="2">
    <source>
        <dbReference type="EMBL" id="MFC7199298.1"/>
    </source>
</evidence>
<reference evidence="2 3" key="1">
    <citation type="journal article" date="2019" name="Int. J. Syst. Evol. Microbiol.">
        <title>The Global Catalogue of Microorganisms (GCM) 10K type strain sequencing project: providing services to taxonomists for standard genome sequencing and annotation.</title>
        <authorList>
            <consortium name="The Broad Institute Genomics Platform"/>
            <consortium name="The Broad Institute Genome Sequencing Center for Infectious Disease"/>
            <person name="Wu L."/>
            <person name="Ma J."/>
        </authorList>
    </citation>
    <scope>NUCLEOTIDE SEQUENCE [LARGE SCALE GENOMIC DNA]</scope>
    <source>
        <strain evidence="2 3">XZGYJ-43</strain>
    </source>
</reference>
<keyword evidence="3" id="KW-1185">Reference proteome</keyword>
<dbReference type="EMBL" id="JBHTAR010000011">
    <property type="protein sequence ID" value="MFC7199298.1"/>
    <property type="molecule type" value="Genomic_DNA"/>
</dbReference>